<name>A0AAV0QUM4_9ROSI</name>
<dbReference type="PANTHER" id="PTHR31042">
    <property type="entry name" value="CORE-2/I-BRANCHING BETA-1,6-N-ACETYLGLUCOSAMINYLTRANSFERASE FAMILY PROTEIN-RELATED"/>
    <property type="match status" value="1"/>
</dbReference>
<dbReference type="GO" id="GO:0016020">
    <property type="term" value="C:membrane"/>
    <property type="evidence" value="ECO:0007669"/>
    <property type="project" value="UniProtKB-SubCell"/>
</dbReference>
<comment type="caution">
    <text evidence="7">The sequence shown here is derived from an EMBL/GenBank/DDBJ whole genome shotgun (WGS) entry which is preliminary data.</text>
</comment>
<dbReference type="InterPro" id="IPR044174">
    <property type="entry name" value="BC10-like"/>
</dbReference>
<gene>
    <name evidence="7" type="ORF">LITE_LOCUS44529</name>
</gene>
<keyword evidence="2" id="KW-0328">Glycosyltransferase</keyword>
<evidence type="ECO:0000256" key="6">
    <source>
        <dbReference type="SAM" id="Phobius"/>
    </source>
</evidence>
<evidence type="ECO:0000313" key="7">
    <source>
        <dbReference type="EMBL" id="CAI0547827.1"/>
    </source>
</evidence>
<organism evidence="7 8">
    <name type="scientific">Linum tenue</name>
    <dbReference type="NCBI Taxonomy" id="586396"/>
    <lineage>
        <taxon>Eukaryota</taxon>
        <taxon>Viridiplantae</taxon>
        <taxon>Streptophyta</taxon>
        <taxon>Embryophyta</taxon>
        <taxon>Tracheophyta</taxon>
        <taxon>Spermatophyta</taxon>
        <taxon>Magnoliopsida</taxon>
        <taxon>eudicotyledons</taxon>
        <taxon>Gunneridae</taxon>
        <taxon>Pentapetalae</taxon>
        <taxon>rosids</taxon>
        <taxon>fabids</taxon>
        <taxon>Malpighiales</taxon>
        <taxon>Linaceae</taxon>
        <taxon>Linum</taxon>
    </lineage>
</organism>
<evidence type="ECO:0000256" key="4">
    <source>
        <dbReference type="ARBA" id="ARBA00023136"/>
    </source>
</evidence>
<reference evidence="7" key="1">
    <citation type="submission" date="2022-08" db="EMBL/GenBank/DDBJ databases">
        <authorList>
            <person name="Gutierrez-Valencia J."/>
        </authorList>
    </citation>
    <scope>NUCLEOTIDE SEQUENCE</scope>
</reference>
<keyword evidence="3" id="KW-0808">Transferase</keyword>
<dbReference type="AlphaFoldDB" id="A0AAV0QUM4"/>
<evidence type="ECO:0000256" key="2">
    <source>
        <dbReference type="ARBA" id="ARBA00022676"/>
    </source>
</evidence>
<protein>
    <recommendedName>
        <fullName evidence="9">Core-2/I-branching beta-1,6-N-acetylglucosaminyltransferase family protein</fullName>
    </recommendedName>
</protein>
<dbReference type="Proteomes" id="UP001154282">
    <property type="component" value="Unassembled WGS sequence"/>
</dbReference>
<keyword evidence="4 6" id="KW-0472">Membrane</keyword>
<evidence type="ECO:0008006" key="9">
    <source>
        <dbReference type="Google" id="ProtNLM"/>
    </source>
</evidence>
<dbReference type="InterPro" id="IPR003406">
    <property type="entry name" value="Glyco_trans_14"/>
</dbReference>
<dbReference type="EMBL" id="CAMGYJ010000010">
    <property type="protein sequence ID" value="CAI0547827.1"/>
    <property type="molecule type" value="Genomic_DNA"/>
</dbReference>
<sequence length="418" mass="47045">MKSNKKEPTTSAPTILRLINGQKKLHLHNVIFFALFFAFGLLSGLGVGLYLSNISFTFQLRQFSISKSGPGGGSPVLIRRSDPPPSAWHEMGEEELLWRASMVPRVPEFPFHRVPKVAFMFLTVGALPLAPLWELFFKGGDDGLYTIYIHSLPSYDNATADFPVGSVFYGRRIPSKDVQWGKSTMVGAERRLLANALLDFSNERFVLLSESCIPLYNFTTIYNHLINSPESHVEVYDQLGPVGRGRYNPAMDPVIKLAHWRKGSQWFEMDRRLAVEVVSDRTYFPTFEKFCNGSCYGDEHYLPTLVNIRFGGWNSNRTLTWADWSVRGPHPRSFWRPDVTVGFLEGLRDGGKCEEYGKSVGVAAGGGIGVHYYVNRNNKSDSSGGTGDRGSKCFLFARKFRSHSLTRLLRFAPGVMQF</sequence>
<keyword evidence="6" id="KW-0812">Transmembrane</keyword>
<dbReference type="GO" id="GO:0016757">
    <property type="term" value="F:glycosyltransferase activity"/>
    <property type="evidence" value="ECO:0007669"/>
    <property type="project" value="UniProtKB-KW"/>
</dbReference>
<keyword evidence="6" id="KW-1133">Transmembrane helix</keyword>
<evidence type="ECO:0000313" key="8">
    <source>
        <dbReference type="Proteomes" id="UP001154282"/>
    </source>
</evidence>
<feature type="transmembrane region" description="Helical" evidence="6">
    <location>
        <begin position="30"/>
        <end position="51"/>
    </location>
</feature>
<accession>A0AAV0QUM4</accession>
<evidence type="ECO:0000256" key="1">
    <source>
        <dbReference type="ARBA" id="ARBA00004606"/>
    </source>
</evidence>
<proteinExistence type="predicted"/>
<comment type="subcellular location">
    <subcellularLocation>
        <location evidence="1">Membrane</location>
        <topology evidence="1">Single-pass type II membrane protein</topology>
    </subcellularLocation>
</comment>
<keyword evidence="5" id="KW-0325">Glycoprotein</keyword>
<evidence type="ECO:0000256" key="3">
    <source>
        <dbReference type="ARBA" id="ARBA00022679"/>
    </source>
</evidence>
<keyword evidence="8" id="KW-1185">Reference proteome</keyword>
<dbReference type="PANTHER" id="PTHR31042:SF131">
    <property type="entry name" value="CORE-2_I-BRANCHING BETA-1,6-N-ACETYLGLUCOSAMINYLTRANSFERASE FAMILY PROTEIN"/>
    <property type="match status" value="1"/>
</dbReference>
<dbReference type="Pfam" id="PF02485">
    <property type="entry name" value="Branch"/>
    <property type="match status" value="1"/>
</dbReference>
<evidence type="ECO:0000256" key="5">
    <source>
        <dbReference type="ARBA" id="ARBA00023180"/>
    </source>
</evidence>